<dbReference type="Pfam" id="PF03099">
    <property type="entry name" value="BPL_LplA_LipB"/>
    <property type="match status" value="1"/>
</dbReference>
<name>A0A518B9I0_9BACT</name>
<sequence>MNHLDATLLKSATQTHRHVGTEIEVLSETDSTNDRCHEYALQGRPAGLVIFADHQSRGRGQHGSRWVAPPGTALLFSILLEPPEALAGPVFLTAWSALSLAEVLGGLGLDARIKWPNDLLIDQKKLAGILTERRRGAVVGIGLNVTVEKEDLPSELRLPPTSVVAEAQRPVDRTELAIAILKRLEQRFAEAIDHGAESILQAWTSHALHQPGDRVIAVTRQLTLEGELTDLRPDRGCRLLRTNGTATTIPPEELLRLDFA</sequence>
<dbReference type="Proteomes" id="UP000317093">
    <property type="component" value="Chromosome"/>
</dbReference>
<dbReference type="EC" id="6.3.4.15" evidence="3"/>
<dbReference type="Gene3D" id="3.30.930.10">
    <property type="entry name" value="Bira Bifunctional Protein, Domain 2"/>
    <property type="match status" value="1"/>
</dbReference>
<keyword evidence="4" id="KW-1185">Reference proteome</keyword>
<dbReference type="PANTHER" id="PTHR12835">
    <property type="entry name" value="BIOTIN PROTEIN LIGASE"/>
    <property type="match status" value="1"/>
</dbReference>
<evidence type="ECO:0000313" key="4">
    <source>
        <dbReference type="Proteomes" id="UP000317093"/>
    </source>
</evidence>
<evidence type="ECO:0000256" key="1">
    <source>
        <dbReference type="ARBA" id="ARBA00022598"/>
    </source>
</evidence>
<organism evidence="3 4">
    <name type="scientific">Kolteria novifilia</name>
    <dbReference type="NCBI Taxonomy" id="2527975"/>
    <lineage>
        <taxon>Bacteria</taxon>
        <taxon>Pseudomonadati</taxon>
        <taxon>Planctomycetota</taxon>
        <taxon>Planctomycetia</taxon>
        <taxon>Kolteriales</taxon>
        <taxon>Kolteriaceae</taxon>
        <taxon>Kolteria</taxon>
    </lineage>
</organism>
<dbReference type="SUPFAM" id="SSF55681">
    <property type="entry name" value="Class II aaRS and biotin synthetases"/>
    <property type="match status" value="1"/>
</dbReference>
<dbReference type="InterPro" id="IPR004143">
    <property type="entry name" value="BPL_LPL_catalytic"/>
</dbReference>
<dbReference type="GO" id="GO:0004077">
    <property type="term" value="F:biotin--[biotin carboxyl-carrier protein] ligase activity"/>
    <property type="evidence" value="ECO:0007669"/>
    <property type="project" value="UniProtKB-EC"/>
</dbReference>
<dbReference type="NCBIfam" id="TIGR00121">
    <property type="entry name" value="birA_ligase"/>
    <property type="match status" value="1"/>
</dbReference>
<proteinExistence type="predicted"/>
<evidence type="ECO:0000259" key="2">
    <source>
        <dbReference type="PROSITE" id="PS51733"/>
    </source>
</evidence>
<protein>
    <submittedName>
        <fullName evidence="3">Bifunctional ligase/repressor BirA</fullName>
        <ecNumber evidence="3">6.3.4.15</ecNumber>
    </submittedName>
</protein>
<dbReference type="InterPro" id="IPR004408">
    <property type="entry name" value="Biotin_CoA_COase_ligase"/>
</dbReference>
<dbReference type="OrthoDB" id="9807064at2"/>
<reference evidence="3 4" key="1">
    <citation type="submission" date="2019-02" db="EMBL/GenBank/DDBJ databases">
        <title>Deep-cultivation of Planctomycetes and their phenomic and genomic characterization uncovers novel biology.</title>
        <authorList>
            <person name="Wiegand S."/>
            <person name="Jogler M."/>
            <person name="Boedeker C."/>
            <person name="Pinto D."/>
            <person name="Vollmers J."/>
            <person name="Rivas-Marin E."/>
            <person name="Kohn T."/>
            <person name="Peeters S.H."/>
            <person name="Heuer A."/>
            <person name="Rast P."/>
            <person name="Oberbeckmann S."/>
            <person name="Bunk B."/>
            <person name="Jeske O."/>
            <person name="Meyerdierks A."/>
            <person name="Storesund J.E."/>
            <person name="Kallscheuer N."/>
            <person name="Luecker S."/>
            <person name="Lage O.M."/>
            <person name="Pohl T."/>
            <person name="Merkel B.J."/>
            <person name="Hornburger P."/>
            <person name="Mueller R.-W."/>
            <person name="Bruemmer F."/>
            <person name="Labrenz M."/>
            <person name="Spormann A.M."/>
            <person name="Op den Camp H."/>
            <person name="Overmann J."/>
            <person name="Amann R."/>
            <person name="Jetten M.S.M."/>
            <person name="Mascher T."/>
            <person name="Medema M.H."/>
            <person name="Devos D.P."/>
            <person name="Kaster A.-K."/>
            <person name="Ovreas L."/>
            <person name="Rohde M."/>
            <person name="Galperin M.Y."/>
            <person name="Jogler C."/>
        </authorList>
    </citation>
    <scope>NUCLEOTIDE SEQUENCE [LARGE SCALE GENOMIC DNA]</scope>
    <source>
        <strain evidence="3 4">Pan216</strain>
    </source>
</reference>
<dbReference type="GO" id="GO:0005737">
    <property type="term" value="C:cytoplasm"/>
    <property type="evidence" value="ECO:0007669"/>
    <property type="project" value="TreeGrafter"/>
</dbReference>
<dbReference type="PROSITE" id="PS51733">
    <property type="entry name" value="BPL_LPL_CATALYTIC"/>
    <property type="match status" value="1"/>
</dbReference>
<dbReference type="PANTHER" id="PTHR12835:SF5">
    <property type="entry name" value="BIOTIN--PROTEIN LIGASE"/>
    <property type="match status" value="1"/>
</dbReference>
<feature type="domain" description="BPL/LPL catalytic" evidence="2">
    <location>
        <begin position="7"/>
        <end position="192"/>
    </location>
</feature>
<accession>A0A518B9I0</accession>
<dbReference type="EMBL" id="CP036279">
    <property type="protein sequence ID" value="QDU63648.1"/>
    <property type="molecule type" value="Genomic_DNA"/>
</dbReference>
<evidence type="ECO:0000313" key="3">
    <source>
        <dbReference type="EMBL" id="QDU63648.1"/>
    </source>
</evidence>
<keyword evidence="1 3" id="KW-0436">Ligase</keyword>
<dbReference type="InterPro" id="IPR045864">
    <property type="entry name" value="aa-tRNA-synth_II/BPL/LPL"/>
</dbReference>
<gene>
    <name evidence="3" type="primary">birA</name>
    <name evidence="3" type="ORF">Pan216_45290</name>
</gene>
<dbReference type="RefSeq" id="WP_145261277.1">
    <property type="nucleotide sequence ID" value="NZ_CP036279.1"/>
</dbReference>
<dbReference type="KEGG" id="knv:Pan216_45290"/>
<dbReference type="CDD" id="cd16442">
    <property type="entry name" value="BPL"/>
    <property type="match status" value="1"/>
</dbReference>
<dbReference type="AlphaFoldDB" id="A0A518B9I0"/>